<dbReference type="Proteomes" id="UP000290365">
    <property type="component" value="Chromosome"/>
</dbReference>
<dbReference type="RefSeq" id="WP_129886251.1">
    <property type="nucleotide sequence ID" value="NZ_CP035758.1"/>
</dbReference>
<name>A0A4P6JKH2_KTERU</name>
<evidence type="ECO:0000313" key="8">
    <source>
        <dbReference type="Proteomes" id="UP000290365"/>
    </source>
</evidence>
<dbReference type="PANTHER" id="PTHR42978">
    <property type="entry name" value="QUORUM-QUENCHING LACTONASE YTNP-RELATED-RELATED"/>
    <property type="match status" value="1"/>
</dbReference>
<dbReference type="GO" id="GO:0046872">
    <property type="term" value="F:metal ion binding"/>
    <property type="evidence" value="ECO:0007669"/>
    <property type="project" value="UniProtKB-KW"/>
</dbReference>
<evidence type="ECO:0000256" key="3">
    <source>
        <dbReference type="ARBA" id="ARBA00022723"/>
    </source>
</evidence>
<sequence>MSANPVSPQRLYLMRVATIDLGQFSIPVVCYLVQTTDGQNILIDTGFPRTDKTEETIVDAVGRELHIIYEKDVFAQLAMLGLQPSDIDLLICTHYDVDHAGNLAAFSNARLVVQRREHEAALAGIPRLAVTRSQWDQPLSRFQFVNGDVQLLPGLELIETRGHTPGHQVVLVTLPQTGLVLLAIDAVAIEQHFVPNRDTGPTDDNGEEAIASTRKLLDLVEQRRVSLVVFGHDTPQWARLKQLPDFYA</sequence>
<gene>
    <name evidence="7" type="ORF">EPA93_06405</name>
</gene>
<dbReference type="SUPFAM" id="SSF56281">
    <property type="entry name" value="Metallo-hydrolase/oxidoreductase"/>
    <property type="match status" value="1"/>
</dbReference>
<keyword evidence="5" id="KW-0862">Zinc</keyword>
<dbReference type="OrthoDB" id="333278at2"/>
<keyword evidence="3" id="KW-0479">Metal-binding</keyword>
<evidence type="ECO:0000256" key="5">
    <source>
        <dbReference type="ARBA" id="ARBA00022833"/>
    </source>
</evidence>
<organism evidence="7 8">
    <name type="scientific">Ktedonosporobacter rubrisoli</name>
    <dbReference type="NCBI Taxonomy" id="2509675"/>
    <lineage>
        <taxon>Bacteria</taxon>
        <taxon>Bacillati</taxon>
        <taxon>Chloroflexota</taxon>
        <taxon>Ktedonobacteria</taxon>
        <taxon>Ktedonobacterales</taxon>
        <taxon>Ktedonosporobacteraceae</taxon>
        <taxon>Ktedonosporobacter</taxon>
    </lineage>
</organism>
<keyword evidence="4" id="KW-0378">Hydrolase</keyword>
<reference evidence="7 8" key="1">
    <citation type="submission" date="2019-01" db="EMBL/GenBank/DDBJ databases">
        <title>Ktedonosporobacter rubrisoli SCAWS-G2.</title>
        <authorList>
            <person name="Huang Y."/>
            <person name="Yan B."/>
        </authorList>
    </citation>
    <scope>NUCLEOTIDE SEQUENCE [LARGE SCALE GENOMIC DNA]</scope>
    <source>
        <strain evidence="7 8">SCAWS-G2</strain>
    </source>
</reference>
<dbReference type="KEGG" id="kbs:EPA93_06405"/>
<dbReference type="PANTHER" id="PTHR42978:SF2">
    <property type="entry name" value="102 KBASES UNSTABLE REGION: FROM 1 TO 119443"/>
    <property type="match status" value="1"/>
</dbReference>
<feature type="domain" description="Metallo-beta-lactamase" evidence="6">
    <location>
        <begin position="27"/>
        <end position="232"/>
    </location>
</feature>
<evidence type="ECO:0000256" key="4">
    <source>
        <dbReference type="ARBA" id="ARBA00022801"/>
    </source>
</evidence>
<dbReference type="AlphaFoldDB" id="A0A4P6JKH2"/>
<evidence type="ECO:0000259" key="6">
    <source>
        <dbReference type="SMART" id="SM00849"/>
    </source>
</evidence>
<proteinExistence type="inferred from homology"/>
<evidence type="ECO:0000313" key="7">
    <source>
        <dbReference type="EMBL" id="QBD75654.1"/>
    </source>
</evidence>
<dbReference type="InterPro" id="IPR036866">
    <property type="entry name" value="RibonucZ/Hydroxyglut_hydro"/>
</dbReference>
<comment type="cofactor">
    <cofactor evidence="1">
        <name>Zn(2+)</name>
        <dbReference type="ChEBI" id="CHEBI:29105"/>
    </cofactor>
</comment>
<comment type="similarity">
    <text evidence="2">Belongs to the metallo-beta-lactamase superfamily.</text>
</comment>
<protein>
    <submittedName>
        <fullName evidence="7">N-acyl homoserine lactonase family protein</fullName>
    </submittedName>
</protein>
<accession>A0A4P6JKH2</accession>
<dbReference type="CDD" id="cd07729">
    <property type="entry name" value="AHL_lactonase_MBL-fold"/>
    <property type="match status" value="1"/>
</dbReference>
<dbReference type="EMBL" id="CP035758">
    <property type="protein sequence ID" value="QBD75654.1"/>
    <property type="molecule type" value="Genomic_DNA"/>
</dbReference>
<dbReference type="SMART" id="SM00849">
    <property type="entry name" value="Lactamase_B"/>
    <property type="match status" value="1"/>
</dbReference>
<dbReference type="Pfam" id="PF00753">
    <property type="entry name" value="Lactamase_B"/>
    <property type="match status" value="1"/>
</dbReference>
<dbReference type="GO" id="GO:0016787">
    <property type="term" value="F:hydrolase activity"/>
    <property type="evidence" value="ECO:0007669"/>
    <property type="project" value="UniProtKB-KW"/>
</dbReference>
<dbReference type="Gene3D" id="3.60.15.10">
    <property type="entry name" value="Ribonuclease Z/Hydroxyacylglutathione hydrolase-like"/>
    <property type="match status" value="1"/>
</dbReference>
<evidence type="ECO:0000256" key="1">
    <source>
        <dbReference type="ARBA" id="ARBA00001947"/>
    </source>
</evidence>
<evidence type="ECO:0000256" key="2">
    <source>
        <dbReference type="ARBA" id="ARBA00007749"/>
    </source>
</evidence>
<dbReference type="InterPro" id="IPR001279">
    <property type="entry name" value="Metallo-B-lactamas"/>
</dbReference>
<dbReference type="InterPro" id="IPR051013">
    <property type="entry name" value="MBL_superfamily_lactonases"/>
</dbReference>
<keyword evidence="8" id="KW-1185">Reference proteome</keyword>